<dbReference type="NCBIfam" id="TIGR00594">
    <property type="entry name" value="polc"/>
    <property type="match status" value="1"/>
</dbReference>
<dbReference type="SMART" id="SM00481">
    <property type="entry name" value="POLIIIAc"/>
    <property type="match status" value="1"/>
</dbReference>
<dbReference type="InterPro" id="IPR029460">
    <property type="entry name" value="DNAPol_HHH"/>
</dbReference>
<dbReference type="InterPro" id="IPR004013">
    <property type="entry name" value="PHP_dom"/>
</dbReference>
<evidence type="ECO:0000256" key="7">
    <source>
        <dbReference type="ARBA" id="ARBA00022695"/>
    </source>
</evidence>
<sequence length="1031" mass="114219">MSSELCARSCFSFLVGSAQPATLIERALELGYTDIAITDDCSVAGSVRAFEAGKDQPIKLIHGAQFTTTEGHRLTALVRDALGWPSLCSTISLARRQAPKGRYHIRLDQLPDDPHLAWIAMPATGADLATAIPPLQAHFERLYLAAVDHKTDRCGQHMAALDRFAFSSGLTVIATSDACMARRSEKPIQDLVTAIRLNRPLDALGDALAPNAEACLRTPDELTALYPAAWRANARTLAAACNFNLDQLQYRYPSELVPPSYANAGTYLRALVEQGAKKRWPGGTSGHVRGLIEKELGLIHQLGYEPYFLTVQDVVQFARDQGILCQGRGSAANSVVCYCLFITEVDPARVAVLFERFISADRNEPPDIDVDFEHHRREEVIQYLYTRYGRERAAIAATVITYRPKSAIRDVGRALGMDEGLLKRLSKSLSWWSKPEDMRGYFADNGIDDSSPRFQLFLKLAIAIQGLPRHLSQHVGGFVISDGPLSQWVPVENAAMADRTLIQWDKDDIETLGLLKLDVLALGMLSAIRRTLDGIRQWRRQDPAYVPALPDTFSLQDIPADDAATYDALCQGDSLGVFQVESRAQMSMLPRLKPRNYYDLVIQIAIVRPGPIQGDMVHPYLRRRDGSEAFDYPNDEVRAVLERTLGVPIFQEQVIQLTVVAAGFTPSQADNVRRSMAAWKRRGGLEHLEARIKDGMRTRGYPDEFADRVYQQILGFGNYGFPESHAASFALLVYVSAWLKRHAPEAFYAGLLNSYPMGFYSPSQILQDARRHGIAVLPVDINASDYDYSVQLHDGKAALRVGLRAIKKLNESTLVDLLTERHSGPFRDMADLAARSRLSGAVLERLAAAGALDGLAGHRQAARWALADSLWQLPLLAEAGWFDPSSPLPAAPQGSQIVEDFRATGFSLRTHPIALLRTRHEAKGCITLDQLKADSLIERASVIGLVTGRQRPGTAGGVMFATLEDETGNHNLILWPSLVDRYRQIILTSRLWRVCGEVQRKHGVIHLIVDQVINLDYLLGALPMRAVSYRP</sequence>
<dbReference type="GO" id="GO:0003676">
    <property type="term" value="F:nucleic acid binding"/>
    <property type="evidence" value="ECO:0007669"/>
    <property type="project" value="InterPro"/>
</dbReference>
<dbReference type="AlphaFoldDB" id="A0A5Q2Q8Y2"/>
<evidence type="ECO:0000313" key="15">
    <source>
        <dbReference type="EMBL" id="QGG79334.1"/>
    </source>
</evidence>
<dbReference type="GO" id="GO:0008408">
    <property type="term" value="F:3'-5' exonuclease activity"/>
    <property type="evidence" value="ECO:0007669"/>
    <property type="project" value="InterPro"/>
</dbReference>
<dbReference type="InterPro" id="IPR016195">
    <property type="entry name" value="Pol/histidinol_Pase-like"/>
</dbReference>
<evidence type="ECO:0000256" key="9">
    <source>
        <dbReference type="ARBA" id="ARBA00022763"/>
    </source>
</evidence>
<dbReference type="InterPro" id="IPR003141">
    <property type="entry name" value="Pol/His_phosphatase_N"/>
</dbReference>
<comment type="similarity">
    <text evidence="2 13">Belongs to the DNA polymerase type-C family. DnaE2 subfamily.</text>
</comment>
<dbReference type="EC" id="2.7.7.7" evidence="3 13"/>
<dbReference type="InterPro" id="IPR011708">
    <property type="entry name" value="DNA_pol3_alpha_NTPase_dom"/>
</dbReference>
<dbReference type="GO" id="GO:0006281">
    <property type="term" value="P:DNA repair"/>
    <property type="evidence" value="ECO:0007669"/>
    <property type="project" value="UniProtKB-UniRule"/>
</dbReference>
<keyword evidence="16" id="KW-1185">Reference proteome</keyword>
<dbReference type="OrthoDB" id="9803237at2"/>
<dbReference type="NCBIfam" id="NF004225">
    <property type="entry name" value="PRK05672.1"/>
    <property type="match status" value="1"/>
</dbReference>
<evidence type="ECO:0000256" key="1">
    <source>
        <dbReference type="ARBA" id="ARBA00004496"/>
    </source>
</evidence>
<reference evidence="15 16" key="1">
    <citation type="submission" date="2019-11" db="EMBL/GenBank/DDBJ databases">
        <authorList>
            <person name="Khan S.A."/>
            <person name="Jeon C.O."/>
            <person name="Chun B.H."/>
        </authorList>
    </citation>
    <scope>NUCLEOTIDE SEQUENCE [LARGE SCALE GENOMIC DNA]</scope>
    <source>
        <strain evidence="15 16">IMCC 1097</strain>
    </source>
</reference>
<dbReference type="Pfam" id="PF14579">
    <property type="entry name" value="HHH_6"/>
    <property type="match status" value="1"/>
</dbReference>
<dbReference type="GO" id="GO:0006260">
    <property type="term" value="P:DNA replication"/>
    <property type="evidence" value="ECO:0007669"/>
    <property type="project" value="UniProtKB-KW"/>
</dbReference>
<dbReference type="KEGG" id="llp:GH975_01645"/>
<dbReference type="Gene3D" id="1.10.150.870">
    <property type="match status" value="1"/>
</dbReference>
<evidence type="ECO:0000256" key="13">
    <source>
        <dbReference type="HAMAP-Rule" id="MF_01902"/>
    </source>
</evidence>
<dbReference type="EMBL" id="CP045871">
    <property type="protein sequence ID" value="QGG79334.1"/>
    <property type="molecule type" value="Genomic_DNA"/>
</dbReference>
<dbReference type="PANTHER" id="PTHR32294:SF4">
    <property type="entry name" value="ERROR-PRONE DNA POLYMERASE"/>
    <property type="match status" value="1"/>
</dbReference>
<dbReference type="Pfam" id="PF01336">
    <property type="entry name" value="tRNA_anti-codon"/>
    <property type="match status" value="1"/>
</dbReference>
<comment type="subcellular location">
    <subcellularLocation>
        <location evidence="1 13">Cytoplasm</location>
    </subcellularLocation>
</comment>
<feature type="domain" description="Polymerase/histidinol phosphatase N-terminal" evidence="14">
    <location>
        <begin position="3"/>
        <end position="70"/>
    </location>
</feature>
<dbReference type="RefSeq" id="WP_153712838.1">
    <property type="nucleotide sequence ID" value="NZ_CP045871.1"/>
</dbReference>
<dbReference type="SUPFAM" id="SSF89550">
    <property type="entry name" value="PHP domain-like"/>
    <property type="match status" value="1"/>
</dbReference>
<keyword evidence="10 13" id="KW-0239">DNA-directed DNA polymerase</keyword>
<keyword evidence="11 13" id="KW-0234">DNA repair</keyword>
<keyword evidence="6 13" id="KW-0808">Transferase</keyword>
<evidence type="ECO:0000256" key="4">
    <source>
        <dbReference type="ARBA" id="ARBA00017273"/>
    </source>
</evidence>
<protein>
    <recommendedName>
        <fullName evidence="4 13">Error-prone DNA polymerase</fullName>
        <ecNumber evidence="3 13">2.7.7.7</ecNumber>
    </recommendedName>
</protein>
<dbReference type="PANTHER" id="PTHR32294">
    <property type="entry name" value="DNA POLYMERASE III SUBUNIT ALPHA"/>
    <property type="match status" value="1"/>
</dbReference>
<dbReference type="InterPro" id="IPR040982">
    <property type="entry name" value="DNA_pol3_finger"/>
</dbReference>
<dbReference type="InterPro" id="IPR004365">
    <property type="entry name" value="NA-bd_OB_tRNA"/>
</dbReference>
<evidence type="ECO:0000256" key="2">
    <source>
        <dbReference type="ARBA" id="ARBA00007391"/>
    </source>
</evidence>
<organism evidence="15 16">
    <name type="scientific">Litorivicinus lipolyticus</name>
    <dbReference type="NCBI Taxonomy" id="418701"/>
    <lineage>
        <taxon>Bacteria</taxon>
        <taxon>Pseudomonadati</taxon>
        <taxon>Pseudomonadota</taxon>
        <taxon>Gammaproteobacteria</taxon>
        <taxon>Oceanospirillales</taxon>
        <taxon>Litorivicinaceae</taxon>
        <taxon>Litorivicinus</taxon>
    </lineage>
</organism>
<accession>A0A5Q2Q8Y2</accession>
<dbReference type="Proteomes" id="UP000388235">
    <property type="component" value="Chromosome"/>
</dbReference>
<evidence type="ECO:0000256" key="5">
    <source>
        <dbReference type="ARBA" id="ARBA00022490"/>
    </source>
</evidence>
<comment type="catalytic activity">
    <reaction evidence="12 13">
        <text>DNA(n) + a 2'-deoxyribonucleoside 5'-triphosphate = DNA(n+1) + diphosphate</text>
        <dbReference type="Rhea" id="RHEA:22508"/>
        <dbReference type="Rhea" id="RHEA-COMP:17339"/>
        <dbReference type="Rhea" id="RHEA-COMP:17340"/>
        <dbReference type="ChEBI" id="CHEBI:33019"/>
        <dbReference type="ChEBI" id="CHEBI:61560"/>
        <dbReference type="ChEBI" id="CHEBI:173112"/>
        <dbReference type="EC" id="2.7.7.7"/>
    </reaction>
</comment>
<evidence type="ECO:0000313" key="16">
    <source>
        <dbReference type="Proteomes" id="UP000388235"/>
    </source>
</evidence>
<evidence type="ECO:0000256" key="12">
    <source>
        <dbReference type="ARBA" id="ARBA00049244"/>
    </source>
</evidence>
<dbReference type="CDD" id="cd04485">
    <property type="entry name" value="DnaE_OBF"/>
    <property type="match status" value="1"/>
</dbReference>
<comment type="function">
    <text evidence="13">DNA polymerase involved in damage-induced mutagenesis and translesion synthesis (TLS). It is not the major replicative DNA polymerase.</text>
</comment>
<name>A0A5Q2Q8Y2_9GAMM</name>
<dbReference type="InterPro" id="IPR004805">
    <property type="entry name" value="DnaE2/DnaE/PolC"/>
</dbReference>
<proteinExistence type="inferred from homology"/>
<dbReference type="Pfam" id="PF17657">
    <property type="entry name" value="DNA_pol3_finger"/>
    <property type="match status" value="1"/>
</dbReference>
<evidence type="ECO:0000259" key="14">
    <source>
        <dbReference type="SMART" id="SM00481"/>
    </source>
</evidence>
<dbReference type="GO" id="GO:0003887">
    <property type="term" value="F:DNA-directed DNA polymerase activity"/>
    <property type="evidence" value="ECO:0007669"/>
    <property type="project" value="UniProtKB-UniRule"/>
</dbReference>
<dbReference type="Gene3D" id="3.20.20.140">
    <property type="entry name" value="Metal-dependent hydrolases"/>
    <property type="match status" value="1"/>
</dbReference>
<evidence type="ECO:0000256" key="11">
    <source>
        <dbReference type="ARBA" id="ARBA00023204"/>
    </source>
</evidence>
<evidence type="ECO:0000256" key="3">
    <source>
        <dbReference type="ARBA" id="ARBA00012417"/>
    </source>
</evidence>
<dbReference type="HAMAP" id="MF_01902">
    <property type="entry name" value="DNApol_error_prone"/>
    <property type="match status" value="1"/>
</dbReference>
<evidence type="ECO:0000256" key="8">
    <source>
        <dbReference type="ARBA" id="ARBA00022705"/>
    </source>
</evidence>
<keyword evidence="5 13" id="KW-0963">Cytoplasm</keyword>
<dbReference type="Pfam" id="PF02811">
    <property type="entry name" value="PHP"/>
    <property type="match status" value="1"/>
</dbReference>
<dbReference type="GO" id="GO:0005737">
    <property type="term" value="C:cytoplasm"/>
    <property type="evidence" value="ECO:0007669"/>
    <property type="project" value="UniProtKB-SubCell"/>
</dbReference>
<keyword evidence="9 13" id="KW-0227">DNA damage</keyword>
<dbReference type="Pfam" id="PF07733">
    <property type="entry name" value="DNA_pol3_alpha"/>
    <property type="match status" value="1"/>
</dbReference>
<keyword evidence="8 13" id="KW-0235">DNA replication</keyword>
<dbReference type="InterPro" id="IPR023073">
    <property type="entry name" value="DnaE2"/>
</dbReference>
<gene>
    <name evidence="15" type="primary">dnaE</name>
    <name evidence="13" type="synonym">dnaE2</name>
    <name evidence="15" type="ORF">GH975_01645</name>
</gene>
<keyword evidence="7 13" id="KW-0548">Nucleotidyltransferase</keyword>
<evidence type="ECO:0000256" key="10">
    <source>
        <dbReference type="ARBA" id="ARBA00022932"/>
    </source>
</evidence>
<evidence type="ECO:0000256" key="6">
    <source>
        <dbReference type="ARBA" id="ARBA00022679"/>
    </source>
</evidence>